<keyword evidence="2" id="KW-0479">Metal-binding</keyword>
<dbReference type="InterPro" id="IPR051979">
    <property type="entry name" value="B-box_zinc_finger"/>
</dbReference>
<evidence type="ECO:0000256" key="9">
    <source>
        <dbReference type="PROSITE-ProRule" id="PRU00024"/>
    </source>
</evidence>
<dbReference type="GO" id="GO:0009640">
    <property type="term" value="P:photomorphogenesis"/>
    <property type="evidence" value="ECO:0007669"/>
    <property type="project" value="TreeGrafter"/>
</dbReference>
<evidence type="ECO:0000313" key="12">
    <source>
        <dbReference type="Proteomes" id="UP000652761"/>
    </source>
</evidence>
<dbReference type="GO" id="GO:0005634">
    <property type="term" value="C:nucleus"/>
    <property type="evidence" value="ECO:0007669"/>
    <property type="project" value="UniProtKB-SubCell"/>
</dbReference>
<name>A0A843UKE7_COLES</name>
<evidence type="ECO:0000256" key="5">
    <source>
        <dbReference type="ARBA" id="ARBA00022833"/>
    </source>
</evidence>
<sequence length="243" mass="25856">MHLDLLTAELDLLRHGLHMVEIGAQHPALILAVDAEHKGGVGDIHPRDARPEEGVVHGVADVKLQGQVCKVKCDVCKGDDGAAVFYYPDEAALCGPCNVCVHNANMLAGKHRRYALHCAASSDQLPLYDICKEKRAFLFCQEDRAILCRDCDASIHDANELTRKHTRFLLTGIKVSPCSGAVAPFDANSSSDSRPSSVVASSATTATSANEGFPTASNNISLSSLPLSLSLSSSLSRLCSNCS</sequence>
<dbReference type="GO" id="GO:0008270">
    <property type="term" value="F:zinc ion binding"/>
    <property type="evidence" value="ECO:0007669"/>
    <property type="project" value="UniProtKB-KW"/>
</dbReference>
<protein>
    <recommendedName>
        <fullName evidence="10">B box-type domain-containing protein</fullName>
    </recommendedName>
</protein>
<dbReference type="AlphaFoldDB" id="A0A843UKE7"/>
<reference evidence="11" key="1">
    <citation type="submission" date="2017-07" db="EMBL/GenBank/DDBJ databases">
        <title>Taro Niue Genome Assembly and Annotation.</title>
        <authorList>
            <person name="Atibalentja N."/>
            <person name="Keating K."/>
            <person name="Fields C.J."/>
        </authorList>
    </citation>
    <scope>NUCLEOTIDE SEQUENCE</scope>
    <source>
        <strain evidence="11">Niue_2</strain>
        <tissue evidence="11">Leaf</tissue>
    </source>
</reference>
<comment type="caution">
    <text evidence="11">The sequence shown here is derived from an EMBL/GenBank/DDBJ whole genome shotgun (WGS) entry which is preliminary data.</text>
</comment>
<gene>
    <name evidence="11" type="ORF">Taro_019147</name>
</gene>
<proteinExistence type="predicted"/>
<dbReference type="InterPro" id="IPR000315">
    <property type="entry name" value="Znf_B-box"/>
</dbReference>
<dbReference type="PANTHER" id="PTHR31832:SF52">
    <property type="entry name" value="B-BOX ZINC FINGER PROTEIN 21"/>
    <property type="match status" value="1"/>
</dbReference>
<dbReference type="GO" id="GO:0006355">
    <property type="term" value="P:regulation of DNA-templated transcription"/>
    <property type="evidence" value="ECO:0007669"/>
    <property type="project" value="TreeGrafter"/>
</dbReference>
<keyword evidence="12" id="KW-1185">Reference proteome</keyword>
<evidence type="ECO:0000256" key="2">
    <source>
        <dbReference type="ARBA" id="ARBA00022723"/>
    </source>
</evidence>
<evidence type="ECO:0000256" key="7">
    <source>
        <dbReference type="ARBA" id="ARBA00023163"/>
    </source>
</evidence>
<comment type="subcellular location">
    <subcellularLocation>
        <location evidence="1">Nucleus</location>
    </subcellularLocation>
</comment>
<dbReference type="PANTHER" id="PTHR31832">
    <property type="entry name" value="B-BOX ZINC FINGER PROTEIN 22"/>
    <property type="match status" value="1"/>
</dbReference>
<evidence type="ECO:0000313" key="11">
    <source>
        <dbReference type="EMBL" id="MQL86622.1"/>
    </source>
</evidence>
<keyword evidence="4 9" id="KW-0863">Zinc-finger</keyword>
<dbReference type="PROSITE" id="PS50119">
    <property type="entry name" value="ZF_BBOX"/>
    <property type="match status" value="1"/>
</dbReference>
<organism evidence="11 12">
    <name type="scientific">Colocasia esculenta</name>
    <name type="common">Wild taro</name>
    <name type="synonym">Arum esculentum</name>
    <dbReference type="NCBI Taxonomy" id="4460"/>
    <lineage>
        <taxon>Eukaryota</taxon>
        <taxon>Viridiplantae</taxon>
        <taxon>Streptophyta</taxon>
        <taxon>Embryophyta</taxon>
        <taxon>Tracheophyta</taxon>
        <taxon>Spermatophyta</taxon>
        <taxon>Magnoliopsida</taxon>
        <taxon>Liliopsida</taxon>
        <taxon>Araceae</taxon>
        <taxon>Aroideae</taxon>
        <taxon>Colocasieae</taxon>
        <taxon>Colocasia</taxon>
    </lineage>
</organism>
<keyword evidence="6" id="KW-0805">Transcription regulation</keyword>
<dbReference type="SMART" id="SM00336">
    <property type="entry name" value="BBOX"/>
    <property type="match status" value="2"/>
</dbReference>
<dbReference type="EMBL" id="NMUH01000915">
    <property type="protein sequence ID" value="MQL86622.1"/>
    <property type="molecule type" value="Genomic_DNA"/>
</dbReference>
<keyword evidence="8" id="KW-0539">Nucleus</keyword>
<keyword evidence="3" id="KW-0677">Repeat</keyword>
<keyword evidence="5" id="KW-0862">Zinc</keyword>
<evidence type="ECO:0000256" key="1">
    <source>
        <dbReference type="ARBA" id="ARBA00004123"/>
    </source>
</evidence>
<dbReference type="Proteomes" id="UP000652761">
    <property type="component" value="Unassembled WGS sequence"/>
</dbReference>
<evidence type="ECO:0000256" key="6">
    <source>
        <dbReference type="ARBA" id="ARBA00023015"/>
    </source>
</evidence>
<dbReference type="CDD" id="cd19821">
    <property type="entry name" value="Bbox1_BBX-like"/>
    <property type="match status" value="1"/>
</dbReference>
<evidence type="ECO:0000256" key="4">
    <source>
        <dbReference type="ARBA" id="ARBA00022771"/>
    </source>
</evidence>
<evidence type="ECO:0000256" key="8">
    <source>
        <dbReference type="ARBA" id="ARBA00023242"/>
    </source>
</evidence>
<evidence type="ECO:0000256" key="3">
    <source>
        <dbReference type="ARBA" id="ARBA00022737"/>
    </source>
</evidence>
<dbReference type="InterPro" id="IPR049808">
    <property type="entry name" value="CONSTANS-like_Bbox1"/>
</dbReference>
<dbReference type="Pfam" id="PF00643">
    <property type="entry name" value="zf-B_box"/>
    <property type="match status" value="1"/>
</dbReference>
<evidence type="ECO:0000259" key="10">
    <source>
        <dbReference type="PROSITE" id="PS50119"/>
    </source>
</evidence>
<feature type="domain" description="B box-type" evidence="10">
    <location>
        <begin position="113"/>
        <end position="170"/>
    </location>
</feature>
<accession>A0A843UKE7</accession>
<dbReference type="OrthoDB" id="153872at2759"/>
<keyword evidence="7" id="KW-0804">Transcription</keyword>